<dbReference type="CDD" id="cd09272">
    <property type="entry name" value="RNase_HI_RT_Ty1"/>
    <property type="match status" value="1"/>
</dbReference>
<dbReference type="AlphaFoldDB" id="A0AAD8TZZ9"/>
<name>A0AAD8TZZ9_LOLMU</name>
<reference evidence="1" key="1">
    <citation type="submission" date="2023-07" db="EMBL/GenBank/DDBJ databases">
        <title>A chromosome-level genome assembly of Lolium multiflorum.</title>
        <authorList>
            <person name="Chen Y."/>
            <person name="Copetti D."/>
            <person name="Kolliker R."/>
            <person name="Studer B."/>
        </authorList>
    </citation>
    <scope>NUCLEOTIDE SEQUENCE</scope>
    <source>
        <strain evidence="1">02402/16</strain>
        <tissue evidence="1">Leaf</tissue>
    </source>
</reference>
<proteinExistence type="predicted"/>
<dbReference type="Proteomes" id="UP001231189">
    <property type="component" value="Unassembled WGS sequence"/>
</dbReference>
<keyword evidence="2" id="KW-1185">Reference proteome</keyword>
<dbReference type="PANTHER" id="PTHR11439">
    <property type="entry name" value="GAG-POL-RELATED RETROTRANSPOSON"/>
    <property type="match status" value="1"/>
</dbReference>
<organism evidence="1 2">
    <name type="scientific">Lolium multiflorum</name>
    <name type="common">Italian ryegrass</name>
    <name type="synonym">Lolium perenne subsp. multiflorum</name>
    <dbReference type="NCBI Taxonomy" id="4521"/>
    <lineage>
        <taxon>Eukaryota</taxon>
        <taxon>Viridiplantae</taxon>
        <taxon>Streptophyta</taxon>
        <taxon>Embryophyta</taxon>
        <taxon>Tracheophyta</taxon>
        <taxon>Spermatophyta</taxon>
        <taxon>Magnoliopsida</taxon>
        <taxon>Liliopsida</taxon>
        <taxon>Poales</taxon>
        <taxon>Poaceae</taxon>
        <taxon>BOP clade</taxon>
        <taxon>Pooideae</taxon>
        <taxon>Poodae</taxon>
        <taxon>Poeae</taxon>
        <taxon>Poeae Chloroplast Group 2 (Poeae type)</taxon>
        <taxon>Loliodinae</taxon>
        <taxon>Loliinae</taxon>
        <taxon>Lolium</taxon>
    </lineage>
</organism>
<sequence>MENYSSWGAAVMKMAVEMAAVSMEKPSGALPVRQGRNRLCPPDLGFAMVAALEGDQELVVTSYTDASWNTDPDDSKSQSGYVFILNGAAVSWMSAKQCTVAKSSTESEYIAASEASSEEIWMKRFITELGVVPSALNPLVIYCDKMGAIAYAQDPRSHKKLKHIKLRFHVIHELGEALQEFLLHHHHTVVLLGFRGQLPHLRCPVERGEDGLHRHHYQNNTDETNEGAENTEDVYYEEPKLSGGVDEVDYLIEYGTEEANEEA</sequence>
<comment type="caution">
    <text evidence="1">The sequence shown here is derived from an EMBL/GenBank/DDBJ whole genome shotgun (WGS) entry which is preliminary data.</text>
</comment>
<evidence type="ECO:0000313" key="1">
    <source>
        <dbReference type="EMBL" id="KAK1695169.1"/>
    </source>
</evidence>
<protein>
    <recommendedName>
        <fullName evidence="3">Retrotransposon protein, putative, Ty1-copia subclass</fullName>
    </recommendedName>
</protein>
<gene>
    <name evidence="1" type="ORF">QYE76_011866</name>
</gene>
<evidence type="ECO:0000313" key="2">
    <source>
        <dbReference type="Proteomes" id="UP001231189"/>
    </source>
</evidence>
<dbReference type="EMBL" id="JAUUTY010000001">
    <property type="protein sequence ID" value="KAK1695169.1"/>
    <property type="molecule type" value="Genomic_DNA"/>
</dbReference>
<accession>A0AAD8TZZ9</accession>
<dbReference type="PANTHER" id="PTHR11439:SF467">
    <property type="entry name" value="INTEGRASE CATALYTIC DOMAIN-CONTAINING PROTEIN"/>
    <property type="match status" value="1"/>
</dbReference>
<evidence type="ECO:0008006" key="3">
    <source>
        <dbReference type="Google" id="ProtNLM"/>
    </source>
</evidence>